<feature type="compositionally biased region" description="Basic and acidic residues" evidence="1">
    <location>
        <begin position="619"/>
        <end position="631"/>
    </location>
</feature>
<feature type="compositionally biased region" description="Polar residues" evidence="1">
    <location>
        <begin position="220"/>
        <end position="230"/>
    </location>
</feature>
<name>A0A1B8APD3_FUSPO</name>
<reference evidence="2 3" key="1">
    <citation type="submission" date="2016-06" db="EMBL/GenBank/DDBJ databases">
        <title>Living apart together: crosstalk between the core and supernumerary genomes in a fungal plant pathogen.</title>
        <authorList>
            <person name="Vanheule A."/>
            <person name="Audenaert K."/>
            <person name="Warris S."/>
            <person name="Van De Geest H."/>
            <person name="Schijlen E."/>
            <person name="Hofte M."/>
            <person name="De Saeger S."/>
            <person name="Haesaert G."/>
            <person name="Waalwijk C."/>
            <person name="Van Der Lee T."/>
        </authorList>
    </citation>
    <scope>NUCLEOTIDE SEQUENCE [LARGE SCALE GENOMIC DNA]</scope>
    <source>
        <strain evidence="2 3">2516</strain>
    </source>
</reference>
<feature type="region of interest" description="Disordered" evidence="1">
    <location>
        <begin position="680"/>
        <end position="734"/>
    </location>
</feature>
<feature type="compositionally biased region" description="Polar residues" evidence="1">
    <location>
        <begin position="246"/>
        <end position="256"/>
    </location>
</feature>
<keyword evidence="3" id="KW-1185">Reference proteome</keyword>
<protein>
    <submittedName>
        <fullName evidence="2">Uncharacterized protein</fullName>
    </submittedName>
</protein>
<feature type="compositionally biased region" description="Polar residues" evidence="1">
    <location>
        <begin position="199"/>
        <end position="209"/>
    </location>
</feature>
<feature type="compositionally biased region" description="Basic and acidic residues" evidence="1">
    <location>
        <begin position="648"/>
        <end position="660"/>
    </location>
</feature>
<dbReference type="AlphaFoldDB" id="A0A1B8APD3"/>
<feature type="compositionally biased region" description="Low complexity" evidence="1">
    <location>
        <begin position="438"/>
        <end position="447"/>
    </location>
</feature>
<feature type="region of interest" description="Disordered" evidence="1">
    <location>
        <begin position="158"/>
        <end position="260"/>
    </location>
</feature>
<feature type="region of interest" description="Disordered" evidence="1">
    <location>
        <begin position="972"/>
        <end position="1012"/>
    </location>
</feature>
<comment type="caution">
    <text evidence="2">The sequence shown here is derived from an EMBL/GenBank/DDBJ whole genome shotgun (WGS) entry which is preliminary data.</text>
</comment>
<sequence length="1030" mass="114630">MPSFNSLNIFCCRKWRWDGSGSPQPATQDTTALHPVPALDLPLEEQQQQPEPRRQNTAMGLSDMAWAVPEYRSSFESDSIINQHIDSDSDSFDSDLDLPRSAKPGTAFGAVRNRFIRSISHNTSSDQPSRVSVSNSEEEVARRAELRRIMRLRIQDQLESEEAEDESENKPTVSIRRVASSTDSALPISGPRDAIEFGVNNSSSSNEQSARLDQERGNHGTPQDLGSSHGSVGAPERDSPEESDVTGENNDSSENAVIQKPLPIHPSAHISLTEDLGLSPYQKSFQLSNGSGRLDRILGPENSFSNRQASSGDGQSALGVWLIAQGLRSRDNSTLFFDEEEEEKEAQTRKLNKKATDNPPVTSMKKSSLVRGTHAMSEKGDCHEQGSTFTSSPKKSDPQLQLEPDVPKDFDNSAFSGELPWGPTVRALLNSFTDDTSSSDPSKSPSSPVRPPNSLYKLDLKDLESMELSPFRWRSRDSPQDQSNLDNQNCRPSHHLKPHSQAIIGNVQSEAEIMHNAASAAQSDAASFVQREAELKTIKRRFSEALHQKSTEKTVFTRFREDFSHLDTSSPVKKPSTSNTCLEIPASHFRAKSEGALYRHGEDHRDVPRAQRPPLIPAEKTKAHEKEASDRSKRRSNMSIRPYMSRLPTEEYRKPGLERQESATDLWQRAIRLEAESRHGSSFLNTSNHDQRSLSSNISLKRTGAARNSSNSVSDVRRETSQLTPSTDERSSPNNSKWLIERWVSQMRPRSAHPTESVTSVGLVDPPRSWSKFPSFNREERNKSITSKDKVQPRDFAVKHVTSEGQIRWATDTSSGRDGQCAHTLPRSLSTRFGGLVKSKMSRILPSESLRRRVSQVFITRSMGPSPPHMEYPEMGIRPSDSGYTEIQAMGREINYMKGRAHPQTLEKRISKPHSSRSLGDRVVALMHETIGQRHPKYDDPLQSSDIPMVPVTPSLFRQSIAATTTDVFVTPKSRLSNDDESDEEKGEAGGGSTKTREQETCSMMLENDGSSPNLAYAAFITKLDDATHS</sequence>
<feature type="compositionally biased region" description="Polar residues" evidence="1">
    <location>
        <begin position="680"/>
        <end position="700"/>
    </location>
</feature>
<feature type="region of interest" description="Disordered" evidence="1">
    <location>
        <begin position="119"/>
        <end position="140"/>
    </location>
</feature>
<dbReference type="Proteomes" id="UP000091967">
    <property type="component" value="Unassembled WGS sequence"/>
</dbReference>
<accession>A0A1B8APD3</accession>
<feature type="compositionally biased region" description="Polar residues" evidence="1">
    <location>
        <begin position="480"/>
        <end position="491"/>
    </location>
</feature>
<feature type="compositionally biased region" description="Basic and acidic residues" evidence="1">
    <location>
        <begin position="599"/>
        <end position="609"/>
    </location>
</feature>
<gene>
    <name evidence="2" type="ORF">FPOA_08682</name>
</gene>
<proteinExistence type="predicted"/>
<dbReference type="OMA" id="GREINYM"/>
<feature type="compositionally biased region" description="Acidic residues" evidence="1">
    <location>
        <begin position="158"/>
        <end position="167"/>
    </location>
</feature>
<evidence type="ECO:0000313" key="2">
    <source>
        <dbReference type="EMBL" id="OBS22345.1"/>
    </source>
</evidence>
<feature type="compositionally biased region" description="Polar residues" evidence="1">
    <location>
        <begin position="119"/>
        <end position="128"/>
    </location>
</feature>
<feature type="region of interest" description="Disordered" evidence="1">
    <location>
        <begin position="339"/>
        <end position="496"/>
    </location>
</feature>
<evidence type="ECO:0000256" key="1">
    <source>
        <dbReference type="SAM" id="MobiDB-lite"/>
    </source>
</evidence>
<feature type="region of interest" description="Disordered" evidence="1">
    <location>
        <begin position="599"/>
        <end position="660"/>
    </location>
</feature>
<feature type="compositionally biased region" description="Polar residues" evidence="1">
    <location>
        <begin position="721"/>
        <end position="734"/>
    </location>
</feature>
<organism evidence="2 3">
    <name type="scientific">Fusarium poae</name>
    <dbReference type="NCBI Taxonomy" id="36050"/>
    <lineage>
        <taxon>Eukaryota</taxon>
        <taxon>Fungi</taxon>
        <taxon>Dikarya</taxon>
        <taxon>Ascomycota</taxon>
        <taxon>Pezizomycotina</taxon>
        <taxon>Sordariomycetes</taxon>
        <taxon>Hypocreomycetidae</taxon>
        <taxon>Hypocreales</taxon>
        <taxon>Nectriaceae</taxon>
        <taxon>Fusarium</taxon>
    </lineage>
</organism>
<dbReference type="EMBL" id="LYXU01000003">
    <property type="protein sequence ID" value="OBS22345.1"/>
    <property type="molecule type" value="Genomic_DNA"/>
</dbReference>
<evidence type="ECO:0000313" key="3">
    <source>
        <dbReference type="Proteomes" id="UP000091967"/>
    </source>
</evidence>